<dbReference type="AlphaFoldDB" id="A0AAU9KJU5"/>
<reference evidence="2 4" key="1">
    <citation type="submission" date="2021-11" db="EMBL/GenBank/DDBJ databases">
        <authorList>
            <person name="Islam A."/>
            <person name="Islam S."/>
            <person name="Flora M.S."/>
            <person name="Rahman M."/>
            <person name="Ziaur R.M."/>
            <person name="Epstein J.H."/>
            <person name="Hassan M."/>
            <person name="Klassen M."/>
            <person name="Woodard K."/>
            <person name="Webb A."/>
            <person name="Webby R.J."/>
            <person name="El Zowalaty M.E."/>
        </authorList>
    </citation>
    <scope>NUCLEOTIDE SEQUENCE</scope>
    <source>
        <strain evidence="3">Pbs1</strain>
        <strain evidence="2">Pbs3</strain>
    </source>
</reference>
<comment type="caution">
    <text evidence="2">The sequence shown here is derived from an EMBL/GenBank/DDBJ whole genome shotgun (WGS) entry which is preliminary data.</text>
</comment>
<evidence type="ECO:0000256" key="1">
    <source>
        <dbReference type="SAM" id="MobiDB-lite"/>
    </source>
</evidence>
<dbReference type="Proteomes" id="UP001160483">
    <property type="component" value="Unassembled WGS sequence"/>
</dbReference>
<protein>
    <submittedName>
        <fullName evidence="2">Uncharacterized protein</fullName>
    </submittedName>
</protein>
<evidence type="ECO:0000313" key="2">
    <source>
        <dbReference type="EMBL" id="CAH0473185.1"/>
    </source>
</evidence>
<sequence length="70" mass="7699">MLADRALAVAHEPLADAFSEIKVQTRIWKLNVESAIICSALMRRSNDKKRSVFRSSSASLPISGVPAKMK</sequence>
<proteinExistence type="predicted"/>
<organism evidence="2 5">
    <name type="scientific">Peronospora belbahrii</name>
    <dbReference type="NCBI Taxonomy" id="622444"/>
    <lineage>
        <taxon>Eukaryota</taxon>
        <taxon>Sar</taxon>
        <taxon>Stramenopiles</taxon>
        <taxon>Oomycota</taxon>
        <taxon>Peronosporomycetes</taxon>
        <taxon>Peronosporales</taxon>
        <taxon>Peronosporaceae</taxon>
        <taxon>Peronospora</taxon>
    </lineage>
</organism>
<dbReference type="Proteomes" id="UP001158986">
    <property type="component" value="Unassembled WGS sequence"/>
</dbReference>
<feature type="region of interest" description="Disordered" evidence="1">
    <location>
        <begin position="50"/>
        <end position="70"/>
    </location>
</feature>
<gene>
    <name evidence="3" type="ORF">PBS001_LOCUS7027</name>
    <name evidence="2" type="ORF">PBS003_LOCUS94</name>
</gene>
<dbReference type="EMBL" id="CAKLCB010000364">
    <property type="protein sequence ID" value="CAH0520551.1"/>
    <property type="molecule type" value="Genomic_DNA"/>
</dbReference>
<name>A0AAU9KJU5_9STRA</name>
<evidence type="ECO:0000313" key="3">
    <source>
        <dbReference type="EMBL" id="CAH0520551.1"/>
    </source>
</evidence>
<evidence type="ECO:0000313" key="4">
    <source>
        <dbReference type="Proteomes" id="UP001158986"/>
    </source>
</evidence>
<dbReference type="EMBL" id="CAKKTJ010000003">
    <property type="protein sequence ID" value="CAH0473185.1"/>
    <property type="molecule type" value="Genomic_DNA"/>
</dbReference>
<keyword evidence="4" id="KW-1185">Reference proteome</keyword>
<evidence type="ECO:0000313" key="5">
    <source>
        <dbReference type="Proteomes" id="UP001160483"/>
    </source>
</evidence>
<accession>A0AAU9KJU5</accession>